<sequence length="94" mass="11058">MDLLELKKAEEIRQQIEELEKFINYKLSPLDKVFIIKQEPRFKVAIKTRFFFDEKTMAITSEILSDAINDALKQTIKKLKTQLVDLGIEVEEVE</sequence>
<name>A0A8S5U067_9CAUD</name>
<organism evidence="1">
    <name type="scientific">Siphoviridae sp. ctjuy3</name>
    <dbReference type="NCBI Taxonomy" id="2825637"/>
    <lineage>
        <taxon>Viruses</taxon>
        <taxon>Duplodnaviria</taxon>
        <taxon>Heunggongvirae</taxon>
        <taxon>Uroviricota</taxon>
        <taxon>Caudoviricetes</taxon>
    </lineage>
</organism>
<proteinExistence type="predicted"/>
<reference evidence="1" key="1">
    <citation type="journal article" date="2021" name="Proc. Natl. Acad. Sci. U.S.A.">
        <title>A Catalog of Tens of Thousands of Viruses from Human Metagenomes Reveals Hidden Associations with Chronic Diseases.</title>
        <authorList>
            <person name="Tisza M.J."/>
            <person name="Buck C.B."/>
        </authorList>
    </citation>
    <scope>NUCLEOTIDE SEQUENCE</scope>
    <source>
        <strain evidence="1">Ctjuy3</strain>
    </source>
</reference>
<evidence type="ECO:0000313" key="1">
    <source>
        <dbReference type="EMBL" id="DAF87853.1"/>
    </source>
</evidence>
<accession>A0A8S5U067</accession>
<protein>
    <submittedName>
        <fullName evidence="1">Uncharacterized protein</fullName>
    </submittedName>
</protein>
<dbReference type="EMBL" id="BK015970">
    <property type="protein sequence ID" value="DAF87853.1"/>
    <property type="molecule type" value="Genomic_DNA"/>
</dbReference>